<evidence type="ECO:0000256" key="6">
    <source>
        <dbReference type="PROSITE-ProRule" id="PRU00221"/>
    </source>
</evidence>
<accession>A0ABD0KLE3</accession>
<reference evidence="10 11" key="1">
    <citation type="journal article" date="2023" name="Sci. Data">
        <title>Genome assembly of the Korean intertidal mud-creeper Batillaria attramentaria.</title>
        <authorList>
            <person name="Patra A.K."/>
            <person name="Ho P.T."/>
            <person name="Jun S."/>
            <person name="Lee S.J."/>
            <person name="Kim Y."/>
            <person name="Won Y.J."/>
        </authorList>
    </citation>
    <scope>NUCLEOTIDE SEQUENCE [LARGE SCALE GENOMIC DNA]</scope>
    <source>
        <strain evidence="10">Wonlab-2016</strain>
    </source>
</reference>
<dbReference type="Pfam" id="PF08953">
    <property type="entry name" value="DUF1899"/>
    <property type="match status" value="1"/>
</dbReference>
<dbReference type="GO" id="GO:0003779">
    <property type="term" value="F:actin binding"/>
    <property type="evidence" value="ECO:0007669"/>
    <property type="project" value="UniProtKB-KW"/>
</dbReference>
<evidence type="ECO:0000256" key="2">
    <source>
        <dbReference type="ARBA" id="ARBA00022574"/>
    </source>
</evidence>
<dbReference type="EMBL" id="JACVVK020000159">
    <property type="protein sequence ID" value="KAK7487805.1"/>
    <property type="molecule type" value="Genomic_DNA"/>
</dbReference>
<dbReference type="PROSITE" id="PS00678">
    <property type="entry name" value="WD_REPEATS_1"/>
    <property type="match status" value="2"/>
</dbReference>
<dbReference type="InterPro" id="IPR015048">
    <property type="entry name" value="DUF1899"/>
</dbReference>
<dbReference type="SUPFAM" id="SSF50978">
    <property type="entry name" value="WD40 repeat-like"/>
    <property type="match status" value="1"/>
</dbReference>
<dbReference type="Pfam" id="PF00400">
    <property type="entry name" value="WD40"/>
    <property type="match status" value="1"/>
</dbReference>
<dbReference type="PANTHER" id="PTHR10856">
    <property type="entry name" value="CORONIN"/>
    <property type="match status" value="1"/>
</dbReference>
<feature type="region of interest" description="Disordered" evidence="8">
    <location>
        <begin position="405"/>
        <end position="432"/>
    </location>
</feature>
<evidence type="ECO:0000256" key="4">
    <source>
        <dbReference type="ARBA" id="ARBA00023054"/>
    </source>
</evidence>
<keyword evidence="3 7" id="KW-0677">Repeat</keyword>
<feature type="compositionally biased region" description="Basic and acidic residues" evidence="8">
    <location>
        <begin position="460"/>
        <end position="470"/>
    </location>
</feature>
<dbReference type="SMART" id="SM00320">
    <property type="entry name" value="WD40"/>
    <property type="match status" value="3"/>
</dbReference>
<feature type="domain" description="DUF1899" evidence="9">
    <location>
        <begin position="2"/>
        <end position="66"/>
    </location>
</feature>
<dbReference type="InterPro" id="IPR019775">
    <property type="entry name" value="WD40_repeat_CS"/>
</dbReference>
<keyword evidence="5" id="KW-0009">Actin-binding</keyword>
<evidence type="ECO:0000256" key="8">
    <source>
        <dbReference type="SAM" id="MobiDB-lite"/>
    </source>
</evidence>
<dbReference type="Gene3D" id="2.130.10.10">
    <property type="entry name" value="YVTN repeat-like/Quinoprotein amine dehydrogenase"/>
    <property type="match status" value="1"/>
</dbReference>
<protein>
    <recommendedName>
        <fullName evidence="7">Coronin</fullName>
    </recommendedName>
</protein>
<dbReference type="InterPro" id="IPR015943">
    <property type="entry name" value="WD40/YVTN_repeat-like_dom_sf"/>
</dbReference>
<comment type="similarity">
    <text evidence="1 7">Belongs to the WD repeat coronin family.</text>
</comment>
<evidence type="ECO:0000313" key="11">
    <source>
        <dbReference type="Proteomes" id="UP001519460"/>
    </source>
</evidence>
<evidence type="ECO:0000256" key="5">
    <source>
        <dbReference type="ARBA" id="ARBA00023203"/>
    </source>
</evidence>
<dbReference type="FunFam" id="2.130.10.10:FF:000502">
    <property type="entry name" value="Coronin"/>
    <property type="match status" value="1"/>
</dbReference>
<dbReference type="SMART" id="SM01167">
    <property type="entry name" value="DUF1900"/>
    <property type="match status" value="1"/>
</dbReference>
<dbReference type="PROSITE" id="PS50082">
    <property type="entry name" value="WD_REPEATS_2"/>
    <property type="match status" value="2"/>
</dbReference>
<dbReference type="PANTHER" id="PTHR10856:SF0">
    <property type="entry name" value="CORONIN"/>
    <property type="match status" value="1"/>
</dbReference>
<keyword evidence="2 6" id="KW-0853">WD repeat</keyword>
<feature type="repeat" description="WD" evidence="6">
    <location>
        <begin position="125"/>
        <end position="167"/>
    </location>
</feature>
<organism evidence="10 11">
    <name type="scientific">Batillaria attramentaria</name>
    <dbReference type="NCBI Taxonomy" id="370345"/>
    <lineage>
        <taxon>Eukaryota</taxon>
        <taxon>Metazoa</taxon>
        <taxon>Spiralia</taxon>
        <taxon>Lophotrochozoa</taxon>
        <taxon>Mollusca</taxon>
        <taxon>Gastropoda</taxon>
        <taxon>Caenogastropoda</taxon>
        <taxon>Sorbeoconcha</taxon>
        <taxon>Cerithioidea</taxon>
        <taxon>Batillariidae</taxon>
        <taxon>Batillaria</taxon>
    </lineage>
</organism>
<evidence type="ECO:0000313" key="10">
    <source>
        <dbReference type="EMBL" id="KAK7487805.1"/>
    </source>
</evidence>
<name>A0ABD0KLE3_9CAEN</name>
<dbReference type="InterPro" id="IPR036322">
    <property type="entry name" value="WD40_repeat_dom_sf"/>
</dbReference>
<gene>
    <name evidence="10" type="ORF">BaRGS_00020946</name>
</gene>
<dbReference type="InterPro" id="IPR001680">
    <property type="entry name" value="WD40_rpt"/>
</dbReference>
<evidence type="ECO:0000256" key="7">
    <source>
        <dbReference type="RuleBase" id="RU280818"/>
    </source>
</evidence>
<feature type="region of interest" description="Disordered" evidence="8">
    <location>
        <begin position="460"/>
        <end position="491"/>
    </location>
</feature>
<feature type="repeat" description="WD" evidence="6">
    <location>
        <begin position="75"/>
        <end position="109"/>
    </location>
</feature>
<evidence type="ECO:0000256" key="3">
    <source>
        <dbReference type="ARBA" id="ARBA00022737"/>
    </source>
</evidence>
<evidence type="ECO:0000256" key="1">
    <source>
        <dbReference type="ARBA" id="ARBA00009482"/>
    </source>
</evidence>
<proteinExistence type="inferred from homology"/>
<keyword evidence="4" id="KW-0175">Coiled coil</keyword>
<comment type="caution">
    <text evidence="10">The sequence shown here is derived from an EMBL/GenBank/DDBJ whole genome shotgun (WGS) entry which is preliminary data.</text>
</comment>
<feature type="compositionally biased region" description="Acidic residues" evidence="8">
    <location>
        <begin position="479"/>
        <end position="491"/>
    </location>
</feature>
<dbReference type="Proteomes" id="UP001519460">
    <property type="component" value="Unassembled WGS sequence"/>
</dbReference>
<evidence type="ECO:0000259" key="9">
    <source>
        <dbReference type="SMART" id="SM01166"/>
    </source>
</evidence>
<dbReference type="InterPro" id="IPR015505">
    <property type="entry name" value="Coronin"/>
</dbReference>
<dbReference type="AlphaFoldDB" id="A0ABD0KLE3"/>
<feature type="compositionally biased region" description="Polar residues" evidence="8">
    <location>
        <begin position="413"/>
        <end position="423"/>
    </location>
</feature>
<dbReference type="SMART" id="SM01166">
    <property type="entry name" value="DUF1899"/>
    <property type="match status" value="1"/>
</dbReference>
<keyword evidence="11" id="KW-1185">Reference proteome</keyword>
<dbReference type="Pfam" id="PF16300">
    <property type="entry name" value="WD40_4"/>
    <property type="match status" value="1"/>
</dbReference>
<dbReference type="PROSITE" id="PS50294">
    <property type="entry name" value="WD_REPEATS_REGION"/>
    <property type="match status" value="2"/>
</dbReference>
<sequence length="491" mass="54281">MAFMRKSKFRHVFGKAEKRDQCYDGIRITRSSWESTYCAVNPKFVAVITEAAGGGAFLVLPLSKTGRVPIDYPLVAGHKSAVLDIQWCPHNDNVIASASEDCTVKVWEIPDKGLEQNLTESVVDLMAHQRRVGLIQWHPSANSVLLSAGSDNKLFMWNVGTGEPMVEVELSDVVFSMSFNYDGSRFACTAKDKKLHIIDSHTGQIISEGKCHDGAKPSQVAYLKNGQLFTTGFSRMSERQYALWNEKDLSKPVTLEEIDSSNGVMFIFYDPDTSMVYLCGKGDSLIRYYEVTDEAPYIHYLNLYQSSSPQRGIGYMPKRGLNVNHCEIARFYKLHNNGLCEVIPFTVPRKSELFQDDLYPDTAGDIPAISADEFFAGKNAPPILVPLKDGFVPTQKEQLKVVRRSNILDKMPNRSSTAPQSNNAPAAAAAAPALPPGLPKDFDAAAVMSQMAELKKTVKAQESRISELESRLATMENAGTEEEEAEVDGGN</sequence>